<gene>
    <name evidence="3" type="ORF">AMQ74_00629</name>
</gene>
<dbReference type="EMBL" id="LNGD01000025">
    <property type="protein sequence ID" value="KYC52723.1"/>
    <property type="molecule type" value="Genomic_DNA"/>
</dbReference>
<feature type="domain" description="Transglutaminase-like" evidence="2">
    <location>
        <begin position="284"/>
        <end position="345"/>
    </location>
</feature>
<feature type="transmembrane region" description="Helical" evidence="1">
    <location>
        <begin position="82"/>
        <end position="107"/>
    </location>
</feature>
<reference evidence="3 4" key="1">
    <citation type="journal article" date="2016" name="ISME J.">
        <title>Chasing the elusive Euryarchaeota class WSA2: genomes reveal a uniquely fastidious methyl-reducing methanogen.</title>
        <authorList>
            <person name="Nobu M.K."/>
            <person name="Narihiro T."/>
            <person name="Kuroda K."/>
            <person name="Mei R."/>
            <person name="Liu W.T."/>
        </authorList>
    </citation>
    <scope>NUCLEOTIDE SEQUENCE [LARGE SCALE GENOMIC DNA]</scope>
    <source>
        <strain evidence="3">U1lsi0528_Bin089</strain>
    </source>
</reference>
<keyword evidence="1" id="KW-0812">Transmembrane</keyword>
<dbReference type="SUPFAM" id="SSF54001">
    <property type="entry name" value="Cysteine proteinases"/>
    <property type="match status" value="1"/>
</dbReference>
<dbReference type="InterPro" id="IPR002931">
    <property type="entry name" value="Transglutaminase-like"/>
</dbReference>
<accession>A0A150J669</accession>
<evidence type="ECO:0000256" key="1">
    <source>
        <dbReference type="SAM" id="Phobius"/>
    </source>
</evidence>
<proteinExistence type="predicted"/>
<dbReference type="PANTHER" id="PTHR33490">
    <property type="entry name" value="BLR5614 PROTEIN-RELATED"/>
    <property type="match status" value="1"/>
</dbReference>
<name>A0A150J669_9EURY</name>
<evidence type="ECO:0000313" key="3">
    <source>
        <dbReference type="EMBL" id="KYC52723.1"/>
    </source>
</evidence>
<dbReference type="SMART" id="SM00460">
    <property type="entry name" value="TGc"/>
    <property type="match status" value="1"/>
</dbReference>
<dbReference type="AlphaFoldDB" id="A0A150J669"/>
<keyword evidence="1" id="KW-0472">Membrane</keyword>
<sequence length="410" mass="46388">MMKCPRCGHESSSNFCSNCGLYQLEFDSISCPICGAENNRGSTNCVRCGIPLLRYNEYYSENYHVIGGYTQKDKPDESRRRIVKAVVSLMIGTMLFLAIFYFLGLAYNPTSQLLPKPPESYNAVITTDISNTGGDIFETQIWMALPVDCDTQRNVSIKSITPEPDLITYDPDACTRICYWKFDQKIPIDSTITIVQNVSFTAYPFTESIDMNKIESYDSNSEIYKEYTKPSDKIESDDPEISKLAKEIVGNETNPYKKAGLIYDFVTRHITYEIQDHELGAKYAYHNGKGDCTEFATLFAAMCRSEGIPVRLVEGYLCDSDTRAGHIWTEFYIPPYGWVPADPTGDDKTNARFFFGRLGTNVLILSKGNVRIEPDYPGERPYAFSYLAYYKTVDSGRLNLNTSADISRID</sequence>
<evidence type="ECO:0000313" key="4">
    <source>
        <dbReference type="Proteomes" id="UP000075578"/>
    </source>
</evidence>
<comment type="caution">
    <text evidence="3">The sequence shown here is derived from an EMBL/GenBank/DDBJ whole genome shotgun (WGS) entry which is preliminary data.</text>
</comment>
<dbReference type="InterPro" id="IPR038765">
    <property type="entry name" value="Papain-like_cys_pep_sf"/>
</dbReference>
<dbReference type="Gene3D" id="3.10.620.30">
    <property type="match status" value="1"/>
</dbReference>
<dbReference type="Proteomes" id="UP000075578">
    <property type="component" value="Unassembled WGS sequence"/>
</dbReference>
<organism evidence="3 4">
    <name type="scientific">Candidatus Methanofastidiosum methylothiophilum</name>
    <dbReference type="NCBI Taxonomy" id="1705564"/>
    <lineage>
        <taxon>Archaea</taxon>
        <taxon>Methanobacteriati</taxon>
        <taxon>Methanobacteriota</taxon>
        <taxon>Stenosarchaea group</taxon>
        <taxon>Candidatus Methanofastidiosia</taxon>
        <taxon>Candidatus Methanofastidiosales</taxon>
        <taxon>Candidatus Methanofastidiosaceae</taxon>
        <taxon>Candidatus Methanofastidiosum</taxon>
    </lineage>
</organism>
<evidence type="ECO:0000259" key="2">
    <source>
        <dbReference type="SMART" id="SM00460"/>
    </source>
</evidence>
<dbReference type="Pfam" id="PF01841">
    <property type="entry name" value="Transglut_core"/>
    <property type="match status" value="1"/>
</dbReference>
<protein>
    <submittedName>
        <fullName evidence="3">Transglutaminase-like superfamily protein</fullName>
    </submittedName>
</protein>
<keyword evidence="1" id="KW-1133">Transmembrane helix</keyword>